<comment type="caution">
    <text evidence="1">The sequence shown here is derived from an EMBL/GenBank/DDBJ whole genome shotgun (WGS) entry which is preliminary data.</text>
</comment>
<keyword evidence="2" id="KW-1185">Reference proteome</keyword>
<dbReference type="EMBL" id="JAUSZI010000002">
    <property type="protein sequence ID" value="MDQ1029110.1"/>
    <property type="molecule type" value="Genomic_DNA"/>
</dbReference>
<evidence type="ECO:0000313" key="1">
    <source>
        <dbReference type="EMBL" id="MDQ1029110.1"/>
    </source>
</evidence>
<sequence length="84" mass="8989">MPTFEQALEPVQGEAPKSLATALRSLFHALKRERLIFRDPARAVSLTTAVVLPRPLADDMLRGALGCLPTPATGSASRSPPRTP</sequence>
<evidence type="ECO:0000313" key="2">
    <source>
        <dbReference type="Proteomes" id="UP001230328"/>
    </source>
</evidence>
<proteinExistence type="predicted"/>
<name>A0ABU0SZX3_9ACTN</name>
<dbReference type="Proteomes" id="UP001230328">
    <property type="component" value="Unassembled WGS sequence"/>
</dbReference>
<reference evidence="1 2" key="1">
    <citation type="submission" date="2023-07" db="EMBL/GenBank/DDBJ databases">
        <title>Comparative genomics of wheat-associated soil bacteria to identify genetic determinants of phenazine resistance.</title>
        <authorList>
            <person name="Mouncey N."/>
        </authorList>
    </citation>
    <scope>NUCLEOTIDE SEQUENCE [LARGE SCALE GENOMIC DNA]</scope>
    <source>
        <strain evidence="1 2">V2I4</strain>
    </source>
</reference>
<organism evidence="1 2">
    <name type="scientific">Streptomyces umbrinus</name>
    <dbReference type="NCBI Taxonomy" id="67370"/>
    <lineage>
        <taxon>Bacteria</taxon>
        <taxon>Bacillati</taxon>
        <taxon>Actinomycetota</taxon>
        <taxon>Actinomycetes</taxon>
        <taxon>Kitasatosporales</taxon>
        <taxon>Streptomycetaceae</taxon>
        <taxon>Streptomyces</taxon>
        <taxon>Streptomyces phaeochromogenes group</taxon>
    </lineage>
</organism>
<dbReference type="RefSeq" id="WP_307524139.1">
    <property type="nucleotide sequence ID" value="NZ_JAUSZI010000002.1"/>
</dbReference>
<accession>A0ABU0SZX3</accession>
<protein>
    <submittedName>
        <fullName evidence="1">Uncharacterized protein</fullName>
    </submittedName>
</protein>
<gene>
    <name evidence="1" type="ORF">QF035_006692</name>
</gene>